<dbReference type="PANTHER" id="PTHR38438:SF1">
    <property type="entry name" value="RIBOFLAVIN TRANSPORTER RIBU"/>
    <property type="match status" value="1"/>
</dbReference>
<gene>
    <name evidence="10" type="ORF">SAMN02983006_02921</name>
</gene>
<name>A0A1I4NL11_9FIRM</name>
<dbReference type="AlphaFoldDB" id="A0A1I4NL11"/>
<keyword evidence="3 8" id="KW-0813">Transport</keyword>
<evidence type="ECO:0000256" key="6">
    <source>
        <dbReference type="ARBA" id="ARBA00022989"/>
    </source>
</evidence>
<dbReference type="Proteomes" id="UP000199006">
    <property type="component" value="Unassembled WGS sequence"/>
</dbReference>
<evidence type="ECO:0000313" key="11">
    <source>
        <dbReference type="Proteomes" id="UP000199006"/>
    </source>
</evidence>
<evidence type="ECO:0000256" key="3">
    <source>
        <dbReference type="ARBA" id="ARBA00022448"/>
    </source>
</evidence>
<dbReference type="GO" id="GO:0005886">
    <property type="term" value="C:plasma membrane"/>
    <property type="evidence" value="ECO:0007669"/>
    <property type="project" value="UniProtKB-SubCell"/>
</dbReference>
<evidence type="ECO:0000256" key="1">
    <source>
        <dbReference type="ARBA" id="ARBA00004651"/>
    </source>
</evidence>
<comment type="function">
    <text evidence="8">Probably a riboflavin-binding protein that interacts with the energy-coupling factor (ECF) ABC-transporter complex.</text>
</comment>
<keyword evidence="6 9" id="KW-1133">Transmembrane helix</keyword>
<evidence type="ECO:0000313" key="10">
    <source>
        <dbReference type="EMBL" id="SFM16178.1"/>
    </source>
</evidence>
<feature type="transmembrane region" description="Helical" evidence="9">
    <location>
        <begin position="74"/>
        <end position="95"/>
    </location>
</feature>
<dbReference type="RefSeq" id="WP_089862880.1">
    <property type="nucleotide sequence ID" value="NZ_FOTI01000098.1"/>
</dbReference>
<dbReference type="STRING" id="29563.SAMN02983006_02921"/>
<dbReference type="InterPro" id="IPR024529">
    <property type="entry name" value="ECF_trnsprt_substrate-spec"/>
</dbReference>
<dbReference type="PIRSF" id="PIRSF037778">
    <property type="entry name" value="UCP037778_transp_RibU"/>
    <property type="match status" value="1"/>
</dbReference>
<evidence type="ECO:0000256" key="4">
    <source>
        <dbReference type="ARBA" id="ARBA00022475"/>
    </source>
</evidence>
<comment type="subcellular location">
    <subcellularLocation>
        <location evidence="1">Cell membrane</location>
        <topology evidence="1">Multi-pass membrane protein</topology>
    </subcellularLocation>
</comment>
<feature type="transmembrane region" description="Helical" evidence="9">
    <location>
        <begin position="12"/>
        <end position="33"/>
    </location>
</feature>
<organism evidence="10 11">
    <name type="scientific">Halanaerobium salsuginis</name>
    <dbReference type="NCBI Taxonomy" id="29563"/>
    <lineage>
        <taxon>Bacteria</taxon>
        <taxon>Bacillati</taxon>
        <taxon>Bacillota</taxon>
        <taxon>Clostridia</taxon>
        <taxon>Halanaerobiales</taxon>
        <taxon>Halanaerobiaceae</taxon>
        <taxon>Halanaerobium</taxon>
    </lineage>
</organism>
<evidence type="ECO:0000256" key="7">
    <source>
        <dbReference type="ARBA" id="ARBA00023136"/>
    </source>
</evidence>
<dbReference type="PANTHER" id="PTHR38438">
    <property type="entry name" value="RIBOFLAVIN TRANSPORTER RIBU"/>
    <property type="match status" value="1"/>
</dbReference>
<keyword evidence="5 9" id="KW-0812">Transmembrane</keyword>
<feature type="transmembrane region" description="Helical" evidence="9">
    <location>
        <begin position="104"/>
        <end position="125"/>
    </location>
</feature>
<dbReference type="OrthoDB" id="9809216at2"/>
<dbReference type="Gene3D" id="1.10.1760.20">
    <property type="match status" value="1"/>
</dbReference>
<protein>
    <recommendedName>
        <fullName evidence="8">Riboflavin transporter</fullName>
    </recommendedName>
</protein>
<evidence type="ECO:0000256" key="5">
    <source>
        <dbReference type="ARBA" id="ARBA00022692"/>
    </source>
</evidence>
<proteinExistence type="inferred from homology"/>
<accession>A0A1I4NL11</accession>
<feature type="transmembrane region" description="Helical" evidence="9">
    <location>
        <begin position="40"/>
        <end position="62"/>
    </location>
</feature>
<dbReference type="InterPro" id="IPR025720">
    <property type="entry name" value="RibU"/>
</dbReference>
<evidence type="ECO:0000256" key="2">
    <source>
        <dbReference type="ARBA" id="ARBA00005540"/>
    </source>
</evidence>
<dbReference type="Pfam" id="PF12822">
    <property type="entry name" value="ECF_trnsprt"/>
    <property type="match status" value="1"/>
</dbReference>
<comment type="similarity">
    <text evidence="2 8">Belongs to the prokaryotic riboflavin transporter (P-RFT) (TC 2.A.87) family.</text>
</comment>
<keyword evidence="11" id="KW-1185">Reference proteome</keyword>
<sequence>MRTNTKKLTMLAVFAALAFIVMTFGRIPIVLFLRYDPKDIIITIAGFIFGPLSSLMVTFIVALLEMFTVSDTGIIGFFMNIISTASFACLAAYIYQKNKSKKGAILGLLLGSITMTIIMLLWNYLITPIYLGYPRSEIVKLMLPAFLPFNLIKSVLNSIFTFLLYRPVLNSLKKANLIK</sequence>
<feature type="transmembrane region" description="Helical" evidence="9">
    <location>
        <begin position="145"/>
        <end position="165"/>
    </location>
</feature>
<dbReference type="EMBL" id="FOTI01000098">
    <property type="protein sequence ID" value="SFM16178.1"/>
    <property type="molecule type" value="Genomic_DNA"/>
</dbReference>
<keyword evidence="7 8" id="KW-0472">Membrane</keyword>
<reference evidence="10 11" key="1">
    <citation type="submission" date="2016-10" db="EMBL/GenBank/DDBJ databases">
        <authorList>
            <person name="de Groot N.N."/>
        </authorList>
    </citation>
    <scope>NUCLEOTIDE SEQUENCE [LARGE SCALE GENOMIC DNA]</scope>
    <source>
        <strain evidence="10 11">ATCC 51327</strain>
    </source>
</reference>
<evidence type="ECO:0000256" key="9">
    <source>
        <dbReference type="SAM" id="Phobius"/>
    </source>
</evidence>
<keyword evidence="4 8" id="KW-1003">Cell membrane</keyword>
<dbReference type="GO" id="GO:0032217">
    <property type="term" value="F:riboflavin transmembrane transporter activity"/>
    <property type="evidence" value="ECO:0007669"/>
    <property type="project" value="UniProtKB-UniRule"/>
</dbReference>
<evidence type="ECO:0000256" key="8">
    <source>
        <dbReference type="PIRNR" id="PIRNR037778"/>
    </source>
</evidence>